<reference evidence="1" key="1">
    <citation type="submission" date="2014-11" db="EMBL/GenBank/DDBJ databases">
        <authorList>
            <person name="Amaro Gonzalez C."/>
        </authorList>
    </citation>
    <scope>NUCLEOTIDE SEQUENCE</scope>
</reference>
<proteinExistence type="predicted"/>
<protein>
    <submittedName>
        <fullName evidence="1">Uncharacterized protein</fullName>
    </submittedName>
</protein>
<name>A0A0E9R830_ANGAN</name>
<organism evidence="1">
    <name type="scientific">Anguilla anguilla</name>
    <name type="common">European freshwater eel</name>
    <name type="synonym">Muraena anguilla</name>
    <dbReference type="NCBI Taxonomy" id="7936"/>
    <lineage>
        <taxon>Eukaryota</taxon>
        <taxon>Metazoa</taxon>
        <taxon>Chordata</taxon>
        <taxon>Craniata</taxon>
        <taxon>Vertebrata</taxon>
        <taxon>Euteleostomi</taxon>
        <taxon>Actinopterygii</taxon>
        <taxon>Neopterygii</taxon>
        <taxon>Teleostei</taxon>
        <taxon>Anguilliformes</taxon>
        <taxon>Anguillidae</taxon>
        <taxon>Anguilla</taxon>
    </lineage>
</organism>
<accession>A0A0E9R830</accession>
<evidence type="ECO:0000313" key="1">
    <source>
        <dbReference type="EMBL" id="JAH24932.1"/>
    </source>
</evidence>
<sequence length="14" mass="1663">MSFRCEIEKQVSCC</sequence>
<dbReference type="EMBL" id="GBXM01083645">
    <property type="protein sequence ID" value="JAH24932.1"/>
    <property type="molecule type" value="Transcribed_RNA"/>
</dbReference>
<reference evidence="1" key="2">
    <citation type="journal article" date="2015" name="Fish Shellfish Immunol.">
        <title>Early steps in the European eel (Anguilla anguilla)-Vibrio vulnificus interaction in the gills: Role of the RtxA13 toxin.</title>
        <authorList>
            <person name="Callol A."/>
            <person name="Pajuelo D."/>
            <person name="Ebbesson L."/>
            <person name="Teles M."/>
            <person name="MacKenzie S."/>
            <person name="Amaro C."/>
        </authorList>
    </citation>
    <scope>NUCLEOTIDE SEQUENCE</scope>
</reference>